<keyword evidence="3" id="KW-1185">Reference proteome</keyword>
<feature type="region of interest" description="Disordered" evidence="1">
    <location>
        <begin position="492"/>
        <end position="521"/>
    </location>
</feature>
<dbReference type="VEuPathDB" id="FungiDB:yc1106_06613"/>
<evidence type="ECO:0000256" key="1">
    <source>
        <dbReference type="SAM" id="MobiDB-lite"/>
    </source>
</evidence>
<feature type="compositionally biased region" description="Low complexity" evidence="1">
    <location>
        <begin position="509"/>
        <end position="521"/>
    </location>
</feature>
<dbReference type="AlphaFoldDB" id="A0A9Q8ZD96"/>
<organism evidence="2 3">
    <name type="scientific">Curvularia clavata</name>
    <dbReference type="NCBI Taxonomy" id="95742"/>
    <lineage>
        <taxon>Eukaryota</taxon>
        <taxon>Fungi</taxon>
        <taxon>Dikarya</taxon>
        <taxon>Ascomycota</taxon>
        <taxon>Pezizomycotina</taxon>
        <taxon>Dothideomycetes</taxon>
        <taxon>Pleosporomycetidae</taxon>
        <taxon>Pleosporales</taxon>
        <taxon>Pleosporineae</taxon>
        <taxon>Pleosporaceae</taxon>
        <taxon>Curvularia</taxon>
    </lineage>
</organism>
<gene>
    <name evidence="2" type="ORF">yc1106_06613</name>
</gene>
<name>A0A9Q8ZD96_CURCL</name>
<evidence type="ECO:0000313" key="2">
    <source>
        <dbReference type="EMBL" id="USP79339.1"/>
    </source>
</evidence>
<dbReference type="EMBL" id="CP089277">
    <property type="protein sequence ID" value="USP79339.1"/>
    <property type="molecule type" value="Genomic_DNA"/>
</dbReference>
<feature type="region of interest" description="Disordered" evidence="1">
    <location>
        <begin position="137"/>
        <end position="191"/>
    </location>
</feature>
<sequence>MWSLELCSAAEEHDGGDRSFPNAMDTYMARKYGYYPPNENYKGLFTYTARLSWAQGDKATTPHCAGWLIPDEQNSRVGKPLFIAHSLLAAIWLLRETVGDDALPEASWESLETPIQEVESITEGAGWVPPSTQRALRGTHLTETPARSPKRVQIDIEDIPASSKRSRLSVDPSPTSSVADGGQDGGDKEPVCYVTTTAKNNRRAEQQREKKLAALREKTPYNAIAQEDESIIAWMIKQTVSGSAVLYSASTTPYHTACMILEKARTLGNSSAQCNAAQFLQTWRQQGTPFQTRAEVRSLQSHAHLQQELVASASQGSSPDSAFSFAWDMCKVYGQELAAVYIGSRWALALLGEAYTQKIRQIRQQGWISSNDRTRNRYGKGPVRTEAITALIKLVYPEPTRKQHDTFRTRLKQAMRWHSVPNRWIERVLRVGELGVFIDVVKRERSDLVEVSKALKSWLGLDGIAGGPISQKQALGIESNMPLVRYEIEEVADSEDNDDDNESFGTLQSPATPESTAASAPLRQMSLLELFYPVDEADSR</sequence>
<reference evidence="2" key="1">
    <citation type="submission" date="2021-12" db="EMBL/GenBank/DDBJ databases">
        <title>Curvularia clavata genome.</title>
        <authorList>
            <person name="Cao Y."/>
        </authorList>
    </citation>
    <scope>NUCLEOTIDE SEQUENCE</scope>
    <source>
        <strain evidence="2">Yc1106</strain>
    </source>
</reference>
<protein>
    <submittedName>
        <fullName evidence="2">Uncharacterized protein</fullName>
    </submittedName>
</protein>
<dbReference type="OrthoDB" id="3668852at2759"/>
<dbReference type="Proteomes" id="UP001056012">
    <property type="component" value="Chromosome 4"/>
</dbReference>
<feature type="compositionally biased region" description="Acidic residues" evidence="1">
    <location>
        <begin position="492"/>
        <end position="502"/>
    </location>
</feature>
<proteinExistence type="predicted"/>
<accession>A0A9Q8ZD96</accession>
<evidence type="ECO:0000313" key="3">
    <source>
        <dbReference type="Proteomes" id="UP001056012"/>
    </source>
</evidence>